<keyword evidence="2" id="KW-1185">Reference proteome</keyword>
<evidence type="ECO:0000313" key="2">
    <source>
        <dbReference type="Proteomes" id="UP000215914"/>
    </source>
</evidence>
<proteinExistence type="predicted"/>
<dbReference type="AlphaFoldDB" id="A0A251V5T4"/>
<evidence type="ECO:0000313" key="1">
    <source>
        <dbReference type="EMBL" id="OTG30978.1"/>
    </source>
</evidence>
<dbReference type="InParanoid" id="A0A251V5T4"/>
<dbReference type="EMBL" id="CM007892">
    <property type="protein sequence ID" value="OTG30978.1"/>
    <property type="molecule type" value="Genomic_DNA"/>
</dbReference>
<organism evidence="1 2">
    <name type="scientific">Helianthus annuus</name>
    <name type="common">Common sunflower</name>
    <dbReference type="NCBI Taxonomy" id="4232"/>
    <lineage>
        <taxon>Eukaryota</taxon>
        <taxon>Viridiplantae</taxon>
        <taxon>Streptophyta</taxon>
        <taxon>Embryophyta</taxon>
        <taxon>Tracheophyta</taxon>
        <taxon>Spermatophyta</taxon>
        <taxon>Magnoliopsida</taxon>
        <taxon>eudicotyledons</taxon>
        <taxon>Gunneridae</taxon>
        <taxon>Pentapetalae</taxon>
        <taxon>asterids</taxon>
        <taxon>campanulids</taxon>
        <taxon>Asterales</taxon>
        <taxon>Asteraceae</taxon>
        <taxon>Asteroideae</taxon>
        <taxon>Heliantheae alliance</taxon>
        <taxon>Heliantheae</taxon>
        <taxon>Helianthus</taxon>
    </lineage>
</organism>
<name>A0A251V5T4_HELAN</name>
<accession>A0A251V5T4</accession>
<reference evidence="2" key="1">
    <citation type="journal article" date="2017" name="Nature">
        <title>The sunflower genome provides insights into oil metabolism, flowering and Asterid evolution.</title>
        <authorList>
            <person name="Badouin H."/>
            <person name="Gouzy J."/>
            <person name="Grassa C.J."/>
            <person name="Murat F."/>
            <person name="Staton S.E."/>
            <person name="Cottret L."/>
            <person name="Lelandais-Briere C."/>
            <person name="Owens G.L."/>
            <person name="Carrere S."/>
            <person name="Mayjonade B."/>
            <person name="Legrand L."/>
            <person name="Gill N."/>
            <person name="Kane N.C."/>
            <person name="Bowers J.E."/>
            <person name="Hubner S."/>
            <person name="Bellec A."/>
            <person name="Berard A."/>
            <person name="Berges H."/>
            <person name="Blanchet N."/>
            <person name="Boniface M.C."/>
            <person name="Brunel D."/>
            <person name="Catrice O."/>
            <person name="Chaidir N."/>
            <person name="Claudel C."/>
            <person name="Donnadieu C."/>
            <person name="Faraut T."/>
            <person name="Fievet G."/>
            <person name="Helmstetter N."/>
            <person name="King M."/>
            <person name="Knapp S.J."/>
            <person name="Lai Z."/>
            <person name="Le Paslier M.C."/>
            <person name="Lippi Y."/>
            <person name="Lorenzon L."/>
            <person name="Mandel J.R."/>
            <person name="Marage G."/>
            <person name="Marchand G."/>
            <person name="Marquand E."/>
            <person name="Bret-Mestries E."/>
            <person name="Morien E."/>
            <person name="Nambeesan S."/>
            <person name="Nguyen T."/>
            <person name="Pegot-Espagnet P."/>
            <person name="Pouilly N."/>
            <person name="Raftis F."/>
            <person name="Sallet E."/>
            <person name="Schiex T."/>
            <person name="Thomas J."/>
            <person name="Vandecasteele C."/>
            <person name="Vares D."/>
            <person name="Vear F."/>
            <person name="Vautrin S."/>
            <person name="Crespi M."/>
            <person name="Mangin B."/>
            <person name="Burke J.M."/>
            <person name="Salse J."/>
            <person name="Munos S."/>
            <person name="Vincourt P."/>
            <person name="Rieseberg L.H."/>
            <person name="Langlade N.B."/>
        </authorList>
    </citation>
    <scope>NUCLEOTIDE SEQUENCE [LARGE SCALE GENOMIC DNA]</scope>
    <source>
        <strain evidence="2">cv. SF193</strain>
    </source>
</reference>
<dbReference type="Proteomes" id="UP000215914">
    <property type="component" value="Chromosome 3"/>
</dbReference>
<protein>
    <submittedName>
        <fullName evidence="1">Uncharacterized protein</fullName>
    </submittedName>
</protein>
<sequence length="57" mass="6799">MLFRILFFFERWVLTRERERQRRCRRHGAGVSPQLARVPALSTDLSLCSDHPKTSNR</sequence>
<gene>
    <name evidence="1" type="ORF">HannXRQ_Chr03g0070391</name>
</gene>